<organism evidence="1">
    <name type="scientific">marine sediment metagenome</name>
    <dbReference type="NCBI Taxonomy" id="412755"/>
    <lineage>
        <taxon>unclassified sequences</taxon>
        <taxon>metagenomes</taxon>
        <taxon>ecological metagenomes</taxon>
    </lineage>
</organism>
<comment type="caution">
    <text evidence="1">The sequence shown here is derived from an EMBL/GenBank/DDBJ whole genome shotgun (WGS) entry which is preliminary data.</text>
</comment>
<proteinExistence type="predicted"/>
<feature type="non-terminal residue" evidence="1">
    <location>
        <position position="244"/>
    </location>
</feature>
<accession>X0UW00</accession>
<dbReference type="AlphaFoldDB" id="X0UW00"/>
<dbReference type="EMBL" id="BARS01020195">
    <property type="protein sequence ID" value="GAG04468.1"/>
    <property type="molecule type" value="Genomic_DNA"/>
</dbReference>
<reference evidence="1" key="1">
    <citation type="journal article" date="2014" name="Front. Microbiol.">
        <title>High frequency of phylogenetically diverse reductive dehalogenase-homologous genes in deep subseafloor sedimentary metagenomes.</title>
        <authorList>
            <person name="Kawai M."/>
            <person name="Futagami T."/>
            <person name="Toyoda A."/>
            <person name="Takaki Y."/>
            <person name="Nishi S."/>
            <person name="Hori S."/>
            <person name="Arai W."/>
            <person name="Tsubouchi T."/>
            <person name="Morono Y."/>
            <person name="Uchiyama I."/>
            <person name="Ito T."/>
            <person name="Fujiyama A."/>
            <person name="Inagaki F."/>
            <person name="Takami H."/>
        </authorList>
    </citation>
    <scope>NUCLEOTIDE SEQUENCE</scope>
    <source>
        <strain evidence="1">Expedition CK06-06</strain>
    </source>
</reference>
<protein>
    <submittedName>
        <fullName evidence="1">Uncharacterized protein</fullName>
    </submittedName>
</protein>
<sequence>MSGLSVTAGGVYLGVPIFTLDLSTTLTQVPVAVNGAFDALEATFIDLGVPPAELGEIRAQFDDALTGIEDFTSEFPAWIPVPLIGGGIEFGLPLLVIDGIRISGGLLSENLVRSISSMAGFEIPQPLADFDLDIGEYEGNVTANLEFSAWALSTEVVKHLDLLILALNLGAGLNLIGGEITPQITYDLPPEMEAGVAAALNALHLDELAWSAFALHAMIGFEVGPPFLRLYGDVRWTVPLSQAE</sequence>
<gene>
    <name evidence="1" type="ORF">S01H1_32602</name>
</gene>
<evidence type="ECO:0000313" key="1">
    <source>
        <dbReference type="EMBL" id="GAG04468.1"/>
    </source>
</evidence>
<name>X0UW00_9ZZZZ</name>